<protein>
    <recommendedName>
        <fullName evidence="4">DNase I-like protein</fullName>
    </recommendedName>
</protein>
<proteinExistence type="predicted"/>
<dbReference type="EMBL" id="JAWWNJ010000160">
    <property type="protein sequence ID" value="KAK6978284.1"/>
    <property type="molecule type" value="Genomic_DNA"/>
</dbReference>
<reference evidence="2 3" key="1">
    <citation type="journal article" date="2024" name="J Genomics">
        <title>Draft genome sequencing and assembly of Favolaschia claudopus CIRM-BRFM 2984 isolated from oak limbs.</title>
        <authorList>
            <person name="Navarro D."/>
            <person name="Drula E."/>
            <person name="Chaduli D."/>
            <person name="Cazenave R."/>
            <person name="Ahrendt S."/>
            <person name="Wang J."/>
            <person name="Lipzen A."/>
            <person name="Daum C."/>
            <person name="Barry K."/>
            <person name="Grigoriev I.V."/>
            <person name="Favel A."/>
            <person name="Rosso M.N."/>
            <person name="Martin F."/>
        </authorList>
    </citation>
    <scope>NUCLEOTIDE SEQUENCE [LARGE SCALE GENOMIC DNA]</scope>
    <source>
        <strain evidence="2 3">CIRM-BRFM 2984</strain>
    </source>
</reference>
<feature type="region of interest" description="Disordered" evidence="1">
    <location>
        <begin position="121"/>
        <end position="183"/>
    </location>
</feature>
<feature type="compositionally biased region" description="Pro residues" evidence="1">
    <location>
        <begin position="145"/>
        <end position="159"/>
    </location>
</feature>
<gene>
    <name evidence="2" type="ORF">R3P38DRAFT_3469883</name>
</gene>
<evidence type="ECO:0000313" key="3">
    <source>
        <dbReference type="Proteomes" id="UP001362999"/>
    </source>
</evidence>
<dbReference type="Gene3D" id="3.60.10.10">
    <property type="entry name" value="Endonuclease/exonuclease/phosphatase"/>
    <property type="match status" value="1"/>
</dbReference>
<evidence type="ECO:0000313" key="2">
    <source>
        <dbReference type="EMBL" id="KAK6978284.1"/>
    </source>
</evidence>
<dbReference type="SUPFAM" id="SSF56219">
    <property type="entry name" value="DNase I-like"/>
    <property type="match status" value="1"/>
</dbReference>
<dbReference type="InterPro" id="IPR036691">
    <property type="entry name" value="Endo/exonu/phosph_ase_sf"/>
</dbReference>
<accession>A0AAV9ZDQ9</accession>
<dbReference type="Proteomes" id="UP001362999">
    <property type="component" value="Unassembled WGS sequence"/>
</dbReference>
<feature type="region of interest" description="Disordered" evidence="1">
    <location>
        <begin position="46"/>
        <end position="98"/>
    </location>
</feature>
<organism evidence="2 3">
    <name type="scientific">Favolaschia claudopus</name>
    <dbReference type="NCBI Taxonomy" id="2862362"/>
    <lineage>
        <taxon>Eukaryota</taxon>
        <taxon>Fungi</taxon>
        <taxon>Dikarya</taxon>
        <taxon>Basidiomycota</taxon>
        <taxon>Agaricomycotina</taxon>
        <taxon>Agaricomycetes</taxon>
        <taxon>Agaricomycetidae</taxon>
        <taxon>Agaricales</taxon>
        <taxon>Marasmiineae</taxon>
        <taxon>Mycenaceae</taxon>
        <taxon>Favolaschia</taxon>
    </lineage>
</organism>
<dbReference type="AlphaFoldDB" id="A0AAV9ZDQ9"/>
<evidence type="ECO:0008006" key="4">
    <source>
        <dbReference type="Google" id="ProtNLM"/>
    </source>
</evidence>
<comment type="caution">
    <text evidence="2">The sequence shown here is derived from an EMBL/GenBank/DDBJ whole genome shotgun (WGS) entry which is preliminary data.</text>
</comment>
<feature type="compositionally biased region" description="Polar residues" evidence="1">
    <location>
        <begin position="82"/>
        <end position="93"/>
    </location>
</feature>
<sequence length="414" mass="45695">MRVYNKGIHGCVQMLSQSYILNSHGLNEGVAGGYDYSATGHRLPGEGYPDGGDGMRGSSEAPTHPGVDDEEPPYPAGARSAQHGNVGNNTPLHSPQEHTMLGLTPARYQEPARYNELDAYNAHQAPPGNGIHPFDVYGRDDPDVPDPPQSPILPEPPPTTNNRRRDASTFPGPPNTNPGSKKNLTKASIKLSALNMNGMGNQSLWHVDNKWYHLWQDIRETKTGIMIVGETHLNDQRHRDIENLFGQCLRVEFTADPNAPTSRAGLAFVLNKTLIKTENIKTHEIIPGRAMTIEIEWHGEKPLAILGVYAPNAPADTAQFWTDIKDWYRRHPHVERPSAMGGDTNIVEDSIDRLPEHPDAAAAVAALDDLKSYLGLANGWRATFPTTLAYTYHQRATGSQSRTDRVYVKRGIFD</sequence>
<keyword evidence="3" id="KW-1185">Reference proteome</keyword>
<name>A0AAV9ZDQ9_9AGAR</name>
<evidence type="ECO:0000256" key="1">
    <source>
        <dbReference type="SAM" id="MobiDB-lite"/>
    </source>
</evidence>